<protein>
    <submittedName>
        <fullName evidence="1">Uncharacterized conserved protein, DUF1697 family</fullName>
    </submittedName>
</protein>
<accession>A0A1I4S4K2</accession>
<dbReference type="PIRSF" id="PIRSF008502">
    <property type="entry name" value="UCP008502"/>
    <property type="match status" value="1"/>
</dbReference>
<evidence type="ECO:0000313" key="2">
    <source>
        <dbReference type="Proteomes" id="UP000199149"/>
    </source>
</evidence>
<dbReference type="STRING" id="684065.SAMN05421738_10150"/>
<organism evidence="1 2">
    <name type="scientific">Algoriella xinjiangensis</name>
    <dbReference type="NCBI Taxonomy" id="684065"/>
    <lineage>
        <taxon>Bacteria</taxon>
        <taxon>Pseudomonadati</taxon>
        <taxon>Bacteroidota</taxon>
        <taxon>Flavobacteriia</taxon>
        <taxon>Flavobacteriales</taxon>
        <taxon>Weeksellaceae</taxon>
        <taxon>Algoriella</taxon>
    </lineage>
</organism>
<dbReference type="AlphaFoldDB" id="A0A1I4S4K2"/>
<dbReference type="SUPFAM" id="SSF160379">
    <property type="entry name" value="SP0830-like"/>
    <property type="match status" value="1"/>
</dbReference>
<name>A0A1I4S4K2_9FLAO</name>
<keyword evidence="2" id="KW-1185">Reference proteome</keyword>
<sequence>MATYISILRGINVSGKKLIKMDALKAMYEQLGFQNAITYVQSGNVIFSSEIEDSKELEQLIKTKIKEVFDFEVPIIVLTKHELTEIVANNPFSKDATKDKEFLHFTFLAAQPENINVEDIASKKQEGEDIAFSNKVIYLYCPLGYGNTKLSTNFLESQLKVEATTRNYNTTTALLKLALIK</sequence>
<reference evidence="2" key="1">
    <citation type="submission" date="2016-10" db="EMBL/GenBank/DDBJ databases">
        <authorList>
            <person name="Varghese N."/>
            <person name="Submissions S."/>
        </authorList>
    </citation>
    <scope>NUCLEOTIDE SEQUENCE [LARGE SCALE GENOMIC DNA]</scope>
    <source>
        <strain evidence="2">XJ109</strain>
    </source>
</reference>
<dbReference type="Gene3D" id="3.30.70.1280">
    <property type="entry name" value="SP0830-like domains"/>
    <property type="match status" value="1"/>
</dbReference>
<dbReference type="OrthoDB" id="9806494at2"/>
<dbReference type="InterPro" id="IPR012545">
    <property type="entry name" value="DUF1697"/>
</dbReference>
<dbReference type="PANTHER" id="PTHR36439">
    <property type="entry name" value="BLL4334 PROTEIN"/>
    <property type="match status" value="1"/>
</dbReference>
<dbReference type="EMBL" id="FOUZ01000001">
    <property type="protein sequence ID" value="SFM59426.1"/>
    <property type="molecule type" value="Genomic_DNA"/>
</dbReference>
<dbReference type="Proteomes" id="UP000199149">
    <property type="component" value="Unassembled WGS sequence"/>
</dbReference>
<evidence type="ECO:0000313" key="1">
    <source>
        <dbReference type="EMBL" id="SFM59426.1"/>
    </source>
</evidence>
<proteinExistence type="predicted"/>
<dbReference type="RefSeq" id="WP_092905372.1">
    <property type="nucleotide sequence ID" value="NZ_FOUZ01000001.1"/>
</dbReference>
<dbReference type="PANTHER" id="PTHR36439:SF1">
    <property type="entry name" value="DUF1697 DOMAIN-CONTAINING PROTEIN"/>
    <property type="match status" value="1"/>
</dbReference>
<gene>
    <name evidence="1" type="ORF">SAMN05421738_10150</name>
</gene>
<dbReference type="Pfam" id="PF08002">
    <property type="entry name" value="DUF1697"/>
    <property type="match status" value="1"/>
</dbReference>